<proteinExistence type="predicted"/>
<evidence type="ECO:0000313" key="2">
    <source>
        <dbReference type="EMBL" id="TMQ94967.1"/>
    </source>
</evidence>
<evidence type="ECO:0000313" key="3">
    <source>
        <dbReference type="Proteomes" id="UP000309174"/>
    </source>
</evidence>
<organism evidence="2 3">
    <name type="scientific">Actinomadura soli</name>
    <dbReference type="NCBI Taxonomy" id="2508997"/>
    <lineage>
        <taxon>Bacteria</taxon>
        <taxon>Bacillati</taxon>
        <taxon>Actinomycetota</taxon>
        <taxon>Actinomycetes</taxon>
        <taxon>Streptosporangiales</taxon>
        <taxon>Thermomonosporaceae</taxon>
        <taxon>Actinomadura</taxon>
    </lineage>
</organism>
<dbReference type="OrthoDB" id="3481676at2"/>
<reference evidence="2 3" key="1">
    <citation type="submission" date="2019-05" db="EMBL/GenBank/DDBJ databases">
        <title>Draft genome sequence of Actinomadura sp. 14C53.</title>
        <authorList>
            <person name="Saricaoglu S."/>
            <person name="Isik K."/>
        </authorList>
    </citation>
    <scope>NUCLEOTIDE SEQUENCE [LARGE SCALE GENOMIC DNA]</scope>
    <source>
        <strain evidence="2 3">14C53</strain>
    </source>
</reference>
<dbReference type="EMBL" id="VCKW01000124">
    <property type="protein sequence ID" value="TMQ94967.1"/>
    <property type="molecule type" value="Genomic_DNA"/>
</dbReference>
<name>A0A5C4J7X8_9ACTN</name>
<keyword evidence="3" id="KW-1185">Reference proteome</keyword>
<keyword evidence="1" id="KW-0812">Transmembrane</keyword>
<comment type="caution">
    <text evidence="2">The sequence shown here is derived from an EMBL/GenBank/DDBJ whole genome shotgun (WGS) entry which is preliminary data.</text>
</comment>
<feature type="transmembrane region" description="Helical" evidence="1">
    <location>
        <begin position="12"/>
        <end position="31"/>
    </location>
</feature>
<feature type="transmembrane region" description="Helical" evidence="1">
    <location>
        <begin position="91"/>
        <end position="113"/>
    </location>
</feature>
<dbReference type="AlphaFoldDB" id="A0A5C4J7X8"/>
<evidence type="ECO:0000256" key="1">
    <source>
        <dbReference type="SAM" id="Phobius"/>
    </source>
</evidence>
<protein>
    <submittedName>
        <fullName evidence="2">Uncharacterized protein</fullName>
    </submittedName>
</protein>
<sequence>MSGTTPRRRHGPAGLLVVLFVVGGLIFSYGLRHGPVDRVCTEHAVSVPVAVASAATGHHTPGSGGSALHGLHRLADKELTAPLKDRPAQTPMDACLCLAALFTLVLLGLAVALRRAAARLPARVGWTLLPAAARTSRPVFRPALQVLRL</sequence>
<keyword evidence="1" id="KW-0472">Membrane</keyword>
<dbReference type="RefSeq" id="WP_138647232.1">
    <property type="nucleotide sequence ID" value="NZ_VCKW01000124.1"/>
</dbReference>
<keyword evidence="1" id="KW-1133">Transmembrane helix</keyword>
<accession>A0A5C4J7X8</accession>
<gene>
    <name evidence="2" type="ORF">ETD83_23045</name>
</gene>
<dbReference type="Proteomes" id="UP000309174">
    <property type="component" value="Unassembled WGS sequence"/>
</dbReference>